<protein>
    <submittedName>
        <fullName evidence="2">PIR Superfamily Protein</fullName>
    </submittedName>
</protein>
<dbReference type="Pfam" id="PF05795">
    <property type="entry name" value="Plasmodium_Vir"/>
    <property type="match status" value="1"/>
</dbReference>
<keyword evidence="1" id="KW-0812">Transmembrane</keyword>
<gene>
    <name evidence="2" type="ORF">POVWA1_088730</name>
</gene>
<proteinExistence type="predicted"/>
<dbReference type="AlphaFoldDB" id="A0A1A9AR17"/>
<evidence type="ECO:0000313" key="3">
    <source>
        <dbReference type="Proteomes" id="UP000078555"/>
    </source>
</evidence>
<feature type="transmembrane region" description="Helical" evidence="1">
    <location>
        <begin position="256"/>
        <end position="274"/>
    </location>
</feature>
<accession>A0A1A9AR17</accession>
<keyword evidence="1" id="KW-1133">Transmembrane helix</keyword>
<reference evidence="3" key="1">
    <citation type="submission" date="2016-05" db="EMBL/GenBank/DDBJ databases">
        <authorList>
            <person name="Naeem Raeece"/>
        </authorList>
    </citation>
    <scope>NUCLEOTIDE SEQUENCE [LARGE SCALE GENOMIC DNA]</scope>
</reference>
<name>A0A1A9AR17_PLAOA</name>
<sequence length="329" mass="38972">MDELKRIEELGNLVGLPSHNAYTELDKINDSYKRKYLCEPTNYLGSRFNGYKDICESLAKGLKYIYDKSSQTEEKNKLCRYLSFWIHDKVLNHGYDKMKGPYHWYIWHIIRAWEYINFKLVKSADYKCNHLFHDINMEDTKKRKILYDYCENHDEMSKILFRQNKECTKYYDYLKKLIKLHGDFNSIWSIEEGRLPSYIVHCENEDPSGMVTAPKCVEIENSRETDELNDGQEYKIEVSLGDEVQSSGSTGNSPNVFFILLPFFGILFSFFFSYKYTSFGSRLRSFLLSNKLIRSTIDRKEVEKYTTPSNEHINENLYENFLNVGYTSI</sequence>
<keyword evidence="1" id="KW-0472">Membrane</keyword>
<evidence type="ECO:0000313" key="2">
    <source>
        <dbReference type="EMBL" id="SBT58574.1"/>
    </source>
</evidence>
<dbReference type="Proteomes" id="UP000078555">
    <property type="component" value="Unassembled WGS sequence"/>
</dbReference>
<dbReference type="EMBL" id="FLRD01001914">
    <property type="protein sequence ID" value="SBT58574.1"/>
    <property type="molecule type" value="Genomic_DNA"/>
</dbReference>
<dbReference type="InterPro" id="IPR008780">
    <property type="entry name" value="Plasmodium_Vir"/>
</dbReference>
<organism evidence="2 3">
    <name type="scientific">Plasmodium ovale wallikeri</name>
    <dbReference type="NCBI Taxonomy" id="864142"/>
    <lineage>
        <taxon>Eukaryota</taxon>
        <taxon>Sar</taxon>
        <taxon>Alveolata</taxon>
        <taxon>Apicomplexa</taxon>
        <taxon>Aconoidasida</taxon>
        <taxon>Haemosporida</taxon>
        <taxon>Plasmodiidae</taxon>
        <taxon>Plasmodium</taxon>
        <taxon>Plasmodium (Plasmodium)</taxon>
    </lineage>
</organism>
<keyword evidence="3" id="KW-1185">Reference proteome</keyword>
<evidence type="ECO:0000256" key="1">
    <source>
        <dbReference type="SAM" id="Phobius"/>
    </source>
</evidence>